<dbReference type="AlphaFoldDB" id="A0A8J7GI98"/>
<keyword evidence="2" id="KW-1185">Reference proteome</keyword>
<dbReference type="SUPFAM" id="SSF54427">
    <property type="entry name" value="NTF2-like"/>
    <property type="match status" value="1"/>
</dbReference>
<dbReference type="Gene3D" id="3.10.450.50">
    <property type="match status" value="1"/>
</dbReference>
<organism evidence="1 2">
    <name type="scientific">Longispora fulva</name>
    <dbReference type="NCBI Taxonomy" id="619741"/>
    <lineage>
        <taxon>Bacteria</taxon>
        <taxon>Bacillati</taxon>
        <taxon>Actinomycetota</taxon>
        <taxon>Actinomycetes</taxon>
        <taxon>Micromonosporales</taxon>
        <taxon>Micromonosporaceae</taxon>
        <taxon>Longispora</taxon>
    </lineage>
</organism>
<dbReference type="RefSeq" id="WP_197005308.1">
    <property type="nucleotide sequence ID" value="NZ_BONS01000025.1"/>
</dbReference>
<dbReference type="EMBL" id="JADOUF010000001">
    <property type="protein sequence ID" value="MBG6138566.1"/>
    <property type="molecule type" value="Genomic_DNA"/>
</dbReference>
<dbReference type="InterPro" id="IPR032710">
    <property type="entry name" value="NTF2-like_dom_sf"/>
</dbReference>
<keyword evidence="1" id="KW-0413">Isomerase</keyword>
<dbReference type="InterPro" id="IPR009959">
    <property type="entry name" value="Cyclase_SnoaL-like"/>
</dbReference>
<sequence length="136" mass="14446">MKSLDAPYADWFAAADAHDTSPLPGLLTPDCELVAPGVSLRGPEQIAGWTQVFYDAFPDISHPISATVTAGDSVAVELHTVGTHTGPLVGPQGTVPPTGRPLDLRVANVITRAGDRIASLRIYYDHVEFLTQLGLM</sequence>
<dbReference type="PANTHER" id="PTHR38436:SF1">
    <property type="entry name" value="ESTER CYCLASE"/>
    <property type="match status" value="1"/>
</dbReference>
<dbReference type="GO" id="GO:0030638">
    <property type="term" value="P:polyketide metabolic process"/>
    <property type="evidence" value="ECO:0007669"/>
    <property type="project" value="InterPro"/>
</dbReference>
<proteinExistence type="predicted"/>
<comment type="caution">
    <text evidence="1">The sequence shown here is derived from an EMBL/GenBank/DDBJ whole genome shotgun (WGS) entry which is preliminary data.</text>
</comment>
<dbReference type="PANTHER" id="PTHR38436">
    <property type="entry name" value="POLYKETIDE CYCLASE SNOAL-LIKE DOMAIN"/>
    <property type="match status" value="1"/>
</dbReference>
<protein>
    <submittedName>
        <fullName evidence="1">Ketosteroid isomerase-like protein</fullName>
    </submittedName>
</protein>
<dbReference type="Proteomes" id="UP000622552">
    <property type="component" value="Unassembled WGS sequence"/>
</dbReference>
<reference evidence="1" key="1">
    <citation type="submission" date="2020-11" db="EMBL/GenBank/DDBJ databases">
        <title>Sequencing the genomes of 1000 actinobacteria strains.</title>
        <authorList>
            <person name="Klenk H.-P."/>
        </authorList>
    </citation>
    <scope>NUCLEOTIDE SEQUENCE</scope>
    <source>
        <strain evidence="1">DSM 45356</strain>
    </source>
</reference>
<dbReference type="GO" id="GO:0016853">
    <property type="term" value="F:isomerase activity"/>
    <property type="evidence" value="ECO:0007669"/>
    <property type="project" value="UniProtKB-KW"/>
</dbReference>
<dbReference type="Pfam" id="PF07366">
    <property type="entry name" value="SnoaL"/>
    <property type="match status" value="1"/>
</dbReference>
<name>A0A8J7GI98_9ACTN</name>
<evidence type="ECO:0000313" key="2">
    <source>
        <dbReference type="Proteomes" id="UP000622552"/>
    </source>
</evidence>
<accession>A0A8J7GI98</accession>
<evidence type="ECO:0000313" key="1">
    <source>
        <dbReference type="EMBL" id="MBG6138566.1"/>
    </source>
</evidence>
<gene>
    <name evidence="1" type="ORF">IW245_004760</name>
</gene>